<dbReference type="InterPro" id="IPR002765">
    <property type="entry name" value="UPF0145_YbjQ-like"/>
</dbReference>
<dbReference type="EMBL" id="FP565812">
    <property type="protein sequence ID" value="CBH22803.1"/>
    <property type="molecule type" value="Genomic_DNA"/>
</dbReference>
<dbReference type="KEGG" id="srm:SRM_p61047"/>
<dbReference type="Pfam" id="PF01906">
    <property type="entry name" value="YbjQ_1"/>
    <property type="match status" value="1"/>
</dbReference>
<evidence type="ECO:0000313" key="3">
    <source>
        <dbReference type="EMBL" id="CBH22803.1"/>
    </source>
</evidence>
<dbReference type="SUPFAM" id="SSF117782">
    <property type="entry name" value="YbjQ-like"/>
    <property type="match status" value="1"/>
</dbReference>
<dbReference type="Proteomes" id="UP000000933">
    <property type="component" value="Plasmid pSR61"/>
</dbReference>
<dbReference type="InterPro" id="IPR035439">
    <property type="entry name" value="UPF0145_dom_sf"/>
</dbReference>
<keyword evidence="3" id="KW-0614">Plasmid</keyword>
<sequence>MAYRSARDIIVSTTPRLEGWNVQQYLGTVSSHLVAGTNIFSDIAASLSDVFGGRSKSYRKQLEKINDEVIDQLKEKATDRRANALVGLQIDHDQISGQGKEMFMVTASATAVRADPVEREADLENGQDGGQPLPVQDMEVEVRKEKLLEKRQSGTLSLNSDQWQFLIENSIPDFAGAVRSTAETLAAKPQRALHESDQERLGWCRDYFLSIPRGAAKDHLYPMASGKDWKAIDWAVSVLAEGNMLDLGRIGSMMSGDFYDGKKPALDILSQVDKPYYEEQDLSKLREIRGQIENGFGKRGEVREVKDSGMLSSGTKEVWQIEGGPENPMDQKYCQETGLDIYGFKKGETRPSEVAEILGRKIKVLERQFSG</sequence>
<comment type="similarity">
    <text evidence="1 2">Belongs to the UPF0145 family.</text>
</comment>
<organism evidence="3 4">
    <name type="scientific">Salinibacter ruber (strain M8)</name>
    <dbReference type="NCBI Taxonomy" id="761659"/>
    <lineage>
        <taxon>Bacteria</taxon>
        <taxon>Pseudomonadati</taxon>
        <taxon>Rhodothermota</taxon>
        <taxon>Rhodothermia</taxon>
        <taxon>Rhodothermales</taxon>
        <taxon>Salinibacteraceae</taxon>
        <taxon>Salinibacter</taxon>
    </lineage>
</organism>
<protein>
    <recommendedName>
        <fullName evidence="2">UPF0145 protein SRM_p61047</fullName>
    </recommendedName>
</protein>
<evidence type="ECO:0000256" key="2">
    <source>
        <dbReference type="HAMAP-Rule" id="MF_00338"/>
    </source>
</evidence>
<geneLocation type="plasmid" evidence="3 4">
    <name>pSR61</name>
</geneLocation>
<reference evidence="4" key="2">
    <citation type="submission" date="2010-04" db="EMBL/GenBank/DDBJ databases">
        <title>Genome sequence of Salinibacter ruber M8.</title>
        <authorList>
            <consortium name="Genoscope"/>
        </authorList>
    </citation>
    <scope>NUCLEOTIDE SEQUENCE [LARGE SCALE GENOMIC DNA]</scope>
    <source>
        <strain evidence="4">M8</strain>
        <plasmid evidence="4">pSR61</plasmid>
    </source>
</reference>
<evidence type="ECO:0000313" key="4">
    <source>
        <dbReference type="Proteomes" id="UP000000933"/>
    </source>
</evidence>
<gene>
    <name evidence="3" type="ORF">SRM_p61047</name>
</gene>
<accession>D5H4G3</accession>
<evidence type="ECO:0000256" key="1">
    <source>
        <dbReference type="ARBA" id="ARBA00010751"/>
    </source>
</evidence>
<dbReference type="Gene3D" id="3.30.110.70">
    <property type="entry name" value="Hypothetical protein apc22750. Chain B"/>
    <property type="match status" value="1"/>
</dbReference>
<proteinExistence type="inferred from homology"/>
<dbReference type="PANTHER" id="PTHR34068:SF1">
    <property type="entry name" value="UPF0145 PROTEIN YBJQ"/>
    <property type="match status" value="1"/>
</dbReference>
<reference evidence="3 4" key="1">
    <citation type="journal article" date="2010" name="ISME J.">
        <title>Fine-scale evolution: genomic, phenotypic and ecological differentiation in two coexisting Salinibacter ruber strains.</title>
        <authorList>
            <person name="Pena A."/>
            <person name="Teeling H."/>
            <person name="Huerta-Cepas J."/>
            <person name="Santos F."/>
            <person name="Yarza P."/>
            <person name="Brito-Echeverria J."/>
            <person name="Lucio M."/>
            <person name="Schmitt-Kopplin P."/>
            <person name="Meseguer I."/>
            <person name="Schenowitz C."/>
            <person name="Dossat C."/>
            <person name="Barbe V."/>
            <person name="Dopazo J."/>
            <person name="Rossello-Mora R."/>
            <person name="Schuler M."/>
            <person name="Glockner F.O."/>
            <person name="Amann R."/>
            <person name="Gabaldon T."/>
            <person name="Anton J."/>
        </authorList>
    </citation>
    <scope>NUCLEOTIDE SEQUENCE [LARGE SCALE GENOMIC DNA]</scope>
    <source>
        <strain evidence="3 4">M8</strain>
        <plasmid evidence="4">pSR61</plasmid>
    </source>
</reference>
<name>D5H4G3_SALRM</name>
<dbReference type="HOGENOM" id="CLU_813417_0_0_10"/>
<dbReference type="PANTHER" id="PTHR34068">
    <property type="entry name" value="UPF0145 PROTEIN YBJQ"/>
    <property type="match status" value="1"/>
</dbReference>
<dbReference type="AlphaFoldDB" id="D5H4G3"/>
<dbReference type="HAMAP" id="MF_00338">
    <property type="entry name" value="UPF0145"/>
    <property type="match status" value="1"/>
</dbReference>
<dbReference type="RefSeq" id="WP_013060403.1">
    <property type="nucleotide sequence ID" value="NC_014030.1"/>
</dbReference>